<protein>
    <submittedName>
        <fullName evidence="1">Uncharacterized protein</fullName>
    </submittedName>
</protein>
<proteinExistence type="predicted"/>
<accession>A0A074KYN9</accession>
<dbReference type="Proteomes" id="UP000027821">
    <property type="component" value="Unassembled WGS sequence"/>
</dbReference>
<name>A0A074KYN9_9BACT</name>
<evidence type="ECO:0000313" key="2">
    <source>
        <dbReference type="Proteomes" id="UP000027821"/>
    </source>
</evidence>
<evidence type="ECO:0000313" key="1">
    <source>
        <dbReference type="EMBL" id="KEO72728.1"/>
    </source>
</evidence>
<sequence length="74" mass="8144">MKPSMSRSSHIGMPRQLSGKYAGFSQINSGQAILSFVTGQDGLGVLSCLHKLTKVMYTPKLSDTRNWLLIQLFA</sequence>
<gene>
    <name evidence="1" type="ORF">EL17_18535</name>
</gene>
<reference evidence="1 2" key="1">
    <citation type="submission" date="2014-04" db="EMBL/GenBank/DDBJ databases">
        <title>Characterization and application of a salt tolerant electro-active bacterium.</title>
        <authorList>
            <person name="Yang L."/>
            <person name="Wei S."/>
            <person name="Tay Q.X.M."/>
        </authorList>
    </citation>
    <scope>NUCLEOTIDE SEQUENCE [LARGE SCALE GENOMIC DNA]</scope>
    <source>
        <strain evidence="1 2">LY1</strain>
    </source>
</reference>
<comment type="caution">
    <text evidence="1">The sequence shown here is derived from an EMBL/GenBank/DDBJ whole genome shotgun (WGS) entry which is preliminary data.</text>
</comment>
<dbReference type="EMBL" id="JMIH01000024">
    <property type="protein sequence ID" value="KEO72728.1"/>
    <property type="molecule type" value="Genomic_DNA"/>
</dbReference>
<organism evidence="1 2">
    <name type="scientific">Anditalea andensis</name>
    <dbReference type="NCBI Taxonomy" id="1048983"/>
    <lineage>
        <taxon>Bacteria</taxon>
        <taxon>Pseudomonadati</taxon>
        <taxon>Bacteroidota</taxon>
        <taxon>Cytophagia</taxon>
        <taxon>Cytophagales</taxon>
        <taxon>Cytophagaceae</taxon>
        <taxon>Anditalea</taxon>
    </lineage>
</organism>
<dbReference type="AlphaFoldDB" id="A0A074KYN9"/>
<keyword evidence="2" id="KW-1185">Reference proteome</keyword>